<dbReference type="PANTHER" id="PTHR33991">
    <property type="entry name" value="DNA REPAIR PROTEIN RECO"/>
    <property type="match status" value="1"/>
</dbReference>
<evidence type="ECO:0000313" key="9">
    <source>
        <dbReference type="EMBL" id="QHT68414.1"/>
    </source>
</evidence>
<organism evidence="9 10">
    <name type="scientific">Rhodocytophaga rosea</name>
    <dbReference type="NCBI Taxonomy" id="2704465"/>
    <lineage>
        <taxon>Bacteria</taxon>
        <taxon>Pseudomonadati</taxon>
        <taxon>Bacteroidota</taxon>
        <taxon>Cytophagia</taxon>
        <taxon>Cytophagales</taxon>
        <taxon>Rhodocytophagaceae</taxon>
        <taxon>Rhodocytophaga</taxon>
    </lineage>
</organism>
<dbReference type="EMBL" id="CP048222">
    <property type="protein sequence ID" value="QHT68414.1"/>
    <property type="molecule type" value="Genomic_DNA"/>
</dbReference>
<dbReference type="InterPro" id="IPR022572">
    <property type="entry name" value="DNA_rep/recomb_RecO_N"/>
</dbReference>
<protein>
    <recommendedName>
        <fullName evidence="2 7">DNA repair protein RecO</fullName>
    </recommendedName>
    <alternativeName>
        <fullName evidence="6 7">Recombination protein O</fullName>
    </alternativeName>
</protein>
<dbReference type="InterPro" id="IPR012340">
    <property type="entry name" value="NA-bd_OB-fold"/>
</dbReference>
<evidence type="ECO:0000256" key="4">
    <source>
        <dbReference type="ARBA" id="ARBA00023172"/>
    </source>
</evidence>
<keyword evidence="3 7" id="KW-0227">DNA damage</keyword>
<dbReference type="Proteomes" id="UP000480178">
    <property type="component" value="Chromosome"/>
</dbReference>
<dbReference type="InterPro" id="IPR037278">
    <property type="entry name" value="ARFGAP/RecO"/>
</dbReference>
<accession>A0A6C0GKS2</accession>
<dbReference type="SUPFAM" id="SSF50249">
    <property type="entry name" value="Nucleic acid-binding proteins"/>
    <property type="match status" value="1"/>
</dbReference>
<dbReference type="InterPro" id="IPR042242">
    <property type="entry name" value="RecO_C"/>
</dbReference>
<dbReference type="Pfam" id="PF11967">
    <property type="entry name" value="RecO_N"/>
    <property type="match status" value="1"/>
</dbReference>
<feature type="domain" description="DNA replication/recombination mediator RecO N-terminal" evidence="8">
    <location>
        <begin position="1"/>
        <end position="79"/>
    </location>
</feature>
<comment type="similarity">
    <text evidence="1 7">Belongs to the RecO family.</text>
</comment>
<dbReference type="HAMAP" id="MF_00201">
    <property type="entry name" value="RecO"/>
    <property type="match status" value="1"/>
</dbReference>
<evidence type="ECO:0000259" key="8">
    <source>
        <dbReference type="Pfam" id="PF11967"/>
    </source>
</evidence>
<dbReference type="Gene3D" id="1.20.1440.120">
    <property type="entry name" value="Recombination protein O, C-terminal domain"/>
    <property type="match status" value="1"/>
</dbReference>
<dbReference type="GO" id="GO:0043590">
    <property type="term" value="C:bacterial nucleoid"/>
    <property type="evidence" value="ECO:0007669"/>
    <property type="project" value="TreeGrafter"/>
</dbReference>
<dbReference type="PANTHER" id="PTHR33991:SF1">
    <property type="entry name" value="DNA REPAIR PROTEIN RECO"/>
    <property type="match status" value="1"/>
</dbReference>
<evidence type="ECO:0000256" key="3">
    <source>
        <dbReference type="ARBA" id="ARBA00022763"/>
    </source>
</evidence>
<dbReference type="KEGG" id="rhoz:GXP67_18085"/>
<evidence type="ECO:0000313" key="10">
    <source>
        <dbReference type="Proteomes" id="UP000480178"/>
    </source>
</evidence>
<sequence length="228" mass="26715">MLHKTRGIVINYIKYRETSIIVKIYTEEFGIQTYIENGVRSAKSKNKIALFQPLTLLDLVVYHKESGDIFRISEIKCLEALQSIPYHFHKSGIAMFMTEVLNKTLKEEASNLPLFHFLLHSILFLDQQETHIENFPVQFLLKLSRYLGFVPQQAEEIMEQIGAIRIYPATEEEKQALNTLLSQSYEQYTYIPGTIRRQIMEYVLRFYALHVENFGEIRSLQVLKEVMS</sequence>
<dbReference type="AlphaFoldDB" id="A0A6C0GKS2"/>
<evidence type="ECO:0000256" key="7">
    <source>
        <dbReference type="HAMAP-Rule" id="MF_00201"/>
    </source>
</evidence>
<keyword evidence="4 7" id="KW-0233">DNA recombination</keyword>
<comment type="function">
    <text evidence="7">Involved in DNA repair and RecF pathway recombination.</text>
</comment>
<dbReference type="GO" id="GO:0006302">
    <property type="term" value="P:double-strand break repair"/>
    <property type="evidence" value="ECO:0007669"/>
    <property type="project" value="TreeGrafter"/>
</dbReference>
<evidence type="ECO:0000256" key="1">
    <source>
        <dbReference type="ARBA" id="ARBA00007452"/>
    </source>
</evidence>
<dbReference type="NCBIfam" id="TIGR00613">
    <property type="entry name" value="reco"/>
    <property type="match status" value="1"/>
</dbReference>
<evidence type="ECO:0000256" key="6">
    <source>
        <dbReference type="ARBA" id="ARBA00033409"/>
    </source>
</evidence>
<dbReference type="SUPFAM" id="SSF57863">
    <property type="entry name" value="ArfGap/RecO-like zinc finger"/>
    <property type="match status" value="1"/>
</dbReference>
<dbReference type="RefSeq" id="WP_162444427.1">
    <property type="nucleotide sequence ID" value="NZ_CP048222.1"/>
</dbReference>
<name>A0A6C0GKS2_9BACT</name>
<keyword evidence="10" id="KW-1185">Reference proteome</keyword>
<evidence type="ECO:0000256" key="5">
    <source>
        <dbReference type="ARBA" id="ARBA00023204"/>
    </source>
</evidence>
<dbReference type="Gene3D" id="2.40.50.140">
    <property type="entry name" value="Nucleic acid-binding proteins"/>
    <property type="match status" value="1"/>
</dbReference>
<dbReference type="GO" id="GO:0006310">
    <property type="term" value="P:DNA recombination"/>
    <property type="evidence" value="ECO:0007669"/>
    <property type="project" value="UniProtKB-UniRule"/>
</dbReference>
<evidence type="ECO:0000256" key="2">
    <source>
        <dbReference type="ARBA" id="ARBA00021310"/>
    </source>
</evidence>
<dbReference type="Pfam" id="PF02565">
    <property type="entry name" value="RecO_C"/>
    <property type="match status" value="1"/>
</dbReference>
<keyword evidence="5 7" id="KW-0234">DNA repair</keyword>
<dbReference type="InterPro" id="IPR003717">
    <property type="entry name" value="RecO"/>
</dbReference>
<reference evidence="9 10" key="1">
    <citation type="submission" date="2020-01" db="EMBL/GenBank/DDBJ databases">
        <authorList>
            <person name="Kim M.K."/>
        </authorList>
    </citation>
    <scope>NUCLEOTIDE SEQUENCE [LARGE SCALE GENOMIC DNA]</scope>
    <source>
        <strain evidence="9 10">172606-1</strain>
    </source>
</reference>
<proteinExistence type="inferred from homology"/>
<gene>
    <name evidence="7 9" type="primary">recO</name>
    <name evidence="9" type="ORF">GXP67_18085</name>
</gene>